<reference evidence="1 2" key="1">
    <citation type="submission" date="2006-03" db="EMBL/GenBank/DDBJ databases">
        <title>Annotation of Plasmodium falciparum HB3.</title>
        <authorList>
            <consortium name="The Broad Institute Genome Sequencing Platform"/>
            <person name="Volkman S.K."/>
            <person name="Neafsey D.E."/>
            <person name="Dash A.P."/>
            <person name="Chitnis C.E."/>
            <person name="Hartl D.L."/>
            <person name="Young S.K."/>
            <person name="Zeng Q."/>
            <person name="Koehrsen M."/>
            <person name="Alvarado L."/>
            <person name="Berlin A."/>
            <person name="Borenstein D."/>
            <person name="Chapman S.B."/>
            <person name="Chen Z."/>
            <person name="Engels R."/>
            <person name="Freedman E."/>
            <person name="Gellesch M."/>
            <person name="Goldberg J."/>
            <person name="Griggs A."/>
            <person name="Gujja S."/>
            <person name="Heilman E.R."/>
            <person name="Heiman D.I."/>
            <person name="Howarth C."/>
            <person name="Jen D."/>
            <person name="Larson L."/>
            <person name="Mehta T."/>
            <person name="Neiman D."/>
            <person name="Park D."/>
            <person name="Pearson M."/>
            <person name="Roberts A."/>
            <person name="Saif S."/>
            <person name="Shea T."/>
            <person name="Shenoy N."/>
            <person name="Sisk P."/>
            <person name="Stolte C."/>
            <person name="Sykes S."/>
            <person name="Walk T."/>
            <person name="White J."/>
            <person name="Yandava C."/>
            <person name="Haas B."/>
            <person name="Henn M.R."/>
            <person name="Nusbaum C."/>
            <person name="Birren B."/>
        </authorList>
    </citation>
    <scope>NUCLEOTIDE SEQUENCE [LARGE SCALE GENOMIC DNA]</scope>
    <source>
        <strain evidence="1">HB3</strain>
    </source>
</reference>
<sequence>MKSQINEVKLIYRTLSDQFFVIHKPVNWTLKKKKKEKSCPNSSNEYIKDIYDKNINLDKNKITINNNDNNIEYIDYKSTLQNLSNAEKNAYFYTNSSLFMYNNFNTNTHDELVEKYYVESMFQVDQNKDDIYYPYKLPIYMSGLVICCKDFSIYKTFVKMINQNKLIRKYRCLINNPFVFVKNEMDNSIINNNNNNCEENILNLKTNTQIKQRDNKIINNNENLLDELTHKIILHNSKDMLKNNKITYPLNILFNEGSFFFFHDTIDEYSFPFSIIYNIVNYKHYLENKKSQYFKNDININNYLETFKDIYLVDFILLDNPKPDLIRFFFSEINTPIINDNIFQINVFKKDIINDQILKNEQINNSTNNNISSIFHDHNVENNHHSVDNNDCNVIYNENTIIINNHINKKKEHSSLQTHNLPFDTFTIPGYDNNPNNVNTKNEIKVNCNNYFIYQENNQNEHLQNGINNNIYNNKKNNNNNNNLCLELYHLQFFDPINKDYIKIENSLSNSWL</sequence>
<gene>
    <name evidence="1" type="ORF">PFHG_01432</name>
</gene>
<accession>A0A0L7K8G8</accession>
<proteinExistence type="predicted"/>
<dbReference type="OrthoDB" id="392281at2759"/>
<dbReference type="OMA" id="YTNSALY"/>
<evidence type="ECO:0000313" key="2">
    <source>
        <dbReference type="Proteomes" id="UP000054289"/>
    </source>
</evidence>
<dbReference type="KEGG" id="pfh:PFHG_01432"/>
<evidence type="ECO:0000313" key="1">
    <source>
        <dbReference type="EMBL" id="KOB59673.1"/>
    </source>
</evidence>
<reference evidence="2" key="2">
    <citation type="submission" date="2006-03" db="EMBL/GenBank/DDBJ databases">
        <title>The genome sequence of the Plasmodium falciparum HB3.</title>
        <authorList>
            <consortium name="The Broad Institute Genome Sequencing Platform"/>
            <person name="Birren B."/>
            <person name="Lander E."/>
            <person name="Galagan J."/>
            <person name="Nusbaum C."/>
            <person name="Devon K."/>
            <person name="Henn M."/>
            <person name="Jaffe D."/>
            <person name="Butler J."/>
            <person name="Alvarez P."/>
            <person name="Gnerre S."/>
            <person name="Grabherr M."/>
            <person name="Kleber M."/>
            <person name="Mauceli E."/>
            <person name="Brockman W."/>
            <person name="MacCallum I.A."/>
            <person name="Rounsley S."/>
            <person name="Young S."/>
            <person name="LaButti K."/>
            <person name="Pushparaj V."/>
            <person name="DeCaprio D."/>
            <person name="Crawford M."/>
            <person name="Koehrsen M."/>
            <person name="Engels R."/>
            <person name="Montgomery P."/>
            <person name="Pearson M."/>
            <person name="Howarth C."/>
            <person name="Larson L."/>
            <person name="Luoma S."/>
            <person name="White J."/>
            <person name="Kodira C."/>
            <person name="Zeng Q."/>
            <person name="Oleary S."/>
            <person name="Yandava C."/>
            <person name="Alvarado L."/>
            <person name="Wirth D."/>
            <person name="Volkman S."/>
            <person name="Hartl D."/>
        </authorList>
    </citation>
    <scope>NUCLEOTIDE SEQUENCE [LARGE SCALE GENOMIC DNA]</scope>
</reference>
<name>A0A0L7K8G8_PLAFX</name>
<dbReference type="Proteomes" id="UP000054289">
    <property type="component" value="Unassembled WGS sequence"/>
</dbReference>
<dbReference type="EMBL" id="CH671942">
    <property type="protein sequence ID" value="KOB59673.1"/>
    <property type="molecule type" value="Genomic_DNA"/>
</dbReference>
<protein>
    <submittedName>
        <fullName evidence="1">Uncharacterized protein</fullName>
    </submittedName>
</protein>
<organism evidence="1 2">
    <name type="scientific">Plasmodium falciparum (isolate HB3)</name>
    <dbReference type="NCBI Taxonomy" id="137071"/>
    <lineage>
        <taxon>Eukaryota</taxon>
        <taxon>Sar</taxon>
        <taxon>Alveolata</taxon>
        <taxon>Apicomplexa</taxon>
        <taxon>Aconoidasida</taxon>
        <taxon>Haemosporida</taxon>
        <taxon>Plasmodiidae</taxon>
        <taxon>Plasmodium</taxon>
        <taxon>Plasmodium (Laverania)</taxon>
    </lineage>
</organism>
<dbReference type="AlphaFoldDB" id="A0A0L7K8G8"/>